<reference evidence="1" key="1">
    <citation type="journal article" date="2014" name="Genome Announc.">
        <title>Genome sequence of the yeast Cyberlindnera fabianii (Hansenula fabianii).</title>
        <authorList>
            <person name="Freel K.C."/>
            <person name="Sarilar V."/>
            <person name="Neuveglise C."/>
            <person name="Devillers H."/>
            <person name="Friedrich A."/>
            <person name="Schacherer J."/>
        </authorList>
    </citation>
    <scope>NUCLEOTIDE SEQUENCE</scope>
    <source>
        <strain evidence="1">YJS4271</strain>
    </source>
</reference>
<proteinExistence type="predicted"/>
<sequence length="171" mass="19479">MSCICSHSNQLAGTHLISITRASVTYCRIMDLRIPELLTHHEHNCFSRDTFSNVVCLRRRIVAPVMWGRGPAHPIASPNNHNTKTSLIFSPLIINHRRSNETTYKRRSEWICRCFRDHQTALTSSETIHSVISSPSGFRRASLHTSQPPHHATRSMKESCHSTCCFQMSVL</sequence>
<name>A0A061B3Q6_CYBFA</name>
<accession>A0A061B3Q6</accession>
<organism evidence="1">
    <name type="scientific">Cyberlindnera fabianii</name>
    <name type="common">Yeast</name>
    <name type="synonym">Hansenula fabianii</name>
    <dbReference type="NCBI Taxonomy" id="36022"/>
    <lineage>
        <taxon>Eukaryota</taxon>
        <taxon>Fungi</taxon>
        <taxon>Dikarya</taxon>
        <taxon>Ascomycota</taxon>
        <taxon>Saccharomycotina</taxon>
        <taxon>Saccharomycetes</taxon>
        <taxon>Phaffomycetales</taxon>
        <taxon>Phaffomycetaceae</taxon>
        <taxon>Cyberlindnera</taxon>
    </lineage>
</organism>
<dbReference type="EMBL" id="LK052898">
    <property type="protein sequence ID" value="CDR44098.1"/>
    <property type="molecule type" value="Genomic_DNA"/>
</dbReference>
<dbReference type="AlphaFoldDB" id="A0A061B3Q6"/>
<evidence type="ECO:0000313" key="1">
    <source>
        <dbReference type="EMBL" id="CDR44098.1"/>
    </source>
</evidence>
<protein>
    <submittedName>
        <fullName evidence="1">CYFA0S13e03367g1_1</fullName>
    </submittedName>
</protein>
<gene>
    <name evidence="1" type="ORF">CYFA0S_13e03367g</name>
</gene>